<comment type="caution">
    <text evidence="2">The sequence shown here is derived from an EMBL/GenBank/DDBJ whole genome shotgun (WGS) entry which is preliminary data.</text>
</comment>
<evidence type="ECO:0000256" key="1">
    <source>
        <dbReference type="SAM" id="Phobius"/>
    </source>
</evidence>
<feature type="transmembrane region" description="Helical" evidence="1">
    <location>
        <begin position="106"/>
        <end position="128"/>
    </location>
</feature>
<organism evidence="2">
    <name type="scientific">Geoglobus ahangari</name>
    <dbReference type="NCBI Taxonomy" id="113653"/>
    <lineage>
        <taxon>Archaea</taxon>
        <taxon>Methanobacteriati</taxon>
        <taxon>Methanobacteriota</taxon>
        <taxon>Archaeoglobi</taxon>
        <taxon>Archaeoglobales</taxon>
        <taxon>Archaeoglobaceae</taxon>
        <taxon>Geoglobus</taxon>
    </lineage>
</organism>
<keyword evidence="1" id="KW-1133">Transmembrane helix</keyword>
<protein>
    <recommendedName>
        <fullName evidence="5">Carboxypeptidase regulatory-like domain-containing protein</fullName>
    </recommendedName>
</protein>
<evidence type="ECO:0000313" key="3">
    <source>
        <dbReference type="EMBL" id="HGU59703.1"/>
    </source>
</evidence>
<evidence type="ECO:0000313" key="4">
    <source>
        <dbReference type="EMBL" id="HHF48666.1"/>
    </source>
</evidence>
<accession>A0A7C3YPX8</accession>
<gene>
    <name evidence="4" type="ORF">ENL48_05910</name>
    <name evidence="3" type="ORF">ENT89_06085</name>
    <name evidence="2" type="ORF">ENX77_04055</name>
</gene>
<keyword evidence="1" id="KW-0472">Membrane</keyword>
<name>A0A7C3YPX8_9EURY</name>
<evidence type="ECO:0000313" key="2">
    <source>
        <dbReference type="EMBL" id="HGE66284.1"/>
    </source>
</evidence>
<proteinExistence type="predicted"/>
<reference evidence="2" key="1">
    <citation type="journal article" date="2020" name="mSystems">
        <title>Genome- and Community-Level Interaction Insights into Carbon Utilization and Element Cycling Functions of Hydrothermarchaeota in Hydrothermal Sediment.</title>
        <authorList>
            <person name="Zhou Z."/>
            <person name="Liu Y."/>
            <person name="Xu W."/>
            <person name="Pan J."/>
            <person name="Luo Z.H."/>
            <person name="Li M."/>
        </authorList>
    </citation>
    <scope>NUCLEOTIDE SEQUENCE [LARGE SCALE GENOMIC DNA]</scope>
    <source>
        <strain evidence="4">SpSt-10</strain>
        <strain evidence="3">SpSt-62</strain>
        <strain evidence="2">SpSt-97</strain>
    </source>
</reference>
<evidence type="ECO:0008006" key="5">
    <source>
        <dbReference type="Google" id="ProtNLM"/>
    </source>
</evidence>
<sequence length="129" mass="15046">MKTKISLHVTNAKPVIGEKIYIRGYLKSYDEIKKTWIPQRAKLEMIIDGEQYDSKYTREDGFFEFEFASDTKGKREIEILCRDPPCSRKIVVEYIGFEEKRRIEKIATIAILLLLATVVILYLLAVVLK</sequence>
<keyword evidence="1" id="KW-0812">Transmembrane</keyword>
<dbReference type="AlphaFoldDB" id="A0A7C3YPX8"/>
<dbReference type="EMBL" id="DTPI01000028">
    <property type="protein sequence ID" value="HGE66284.1"/>
    <property type="molecule type" value="Genomic_DNA"/>
</dbReference>
<dbReference type="EMBL" id="DRUC01000090">
    <property type="protein sequence ID" value="HHF48666.1"/>
    <property type="molecule type" value="Genomic_DNA"/>
</dbReference>
<dbReference type="EMBL" id="DTAK01000044">
    <property type="protein sequence ID" value="HGU59703.1"/>
    <property type="molecule type" value="Genomic_DNA"/>
</dbReference>